<organism evidence="1 2">
    <name type="scientific">Caerostris darwini</name>
    <dbReference type="NCBI Taxonomy" id="1538125"/>
    <lineage>
        <taxon>Eukaryota</taxon>
        <taxon>Metazoa</taxon>
        <taxon>Ecdysozoa</taxon>
        <taxon>Arthropoda</taxon>
        <taxon>Chelicerata</taxon>
        <taxon>Arachnida</taxon>
        <taxon>Araneae</taxon>
        <taxon>Araneomorphae</taxon>
        <taxon>Entelegynae</taxon>
        <taxon>Araneoidea</taxon>
        <taxon>Araneidae</taxon>
        <taxon>Caerostris</taxon>
    </lineage>
</organism>
<proteinExistence type="predicted"/>
<protein>
    <submittedName>
        <fullName evidence="1">Uncharacterized protein</fullName>
    </submittedName>
</protein>
<evidence type="ECO:0000313" key="1">
    <source>
        <dbReference type="EMBL" id="GIY04362.1"/>
    </source>
</evidence>
<sequence length="137" mass="15628">MEEVSKHLGKTFVASSVQLIVPHCSRSSLREIRRESAVELNENALGGFLWNTELHSRQQSSGRETIHTVPFYSVNPLIEFYSFFKPPPNHRKKGDKNGRGVKTSWKKVCCFVVSVDCVSLFEEFPSRDSKGIRSRVK</sequence>
<dbReference type="AlphaFoldDB" id="A0AAV4Q7N1"/>
<keyword evidence="2" id="KW-1185">Reference proteome</keyword>
<dbReference type="Proteomes" id="UP001054837">
    <property type="component" value="Unassembled WGS sequence"/>
</dbReference>
<gene>
    <name evidence="1" type="ORF">CDAR_531121</name>
</gene>
<reference evidence="1 2" key="1">
    <citation type="submission" date="2021-06" db="EMBL/GenBank/DDBJ databases">
        <title>Caerostris darwini draft genome.</title>
        <authorList>
            <person name="Kono N."/>
            <person name="Arakawa K."/>
        </authorList>
    </citation>
    <scope>NUCLEOTIDE SEQUENCE [LARGE SCALE GENOMIC DNA]</scope>
</reference>
<dbReference type="EMBL" id="BPLQ01003924">
    <property type="protein sequence ID" value="GIY04362.1"/>
    <property type="molecule type" value="Genomic_DNA"/>
</dbReference>
<comment type="caution">
    <text evidence="1">The sequence shown here is derived from an EMBL/GenBank/DDBJ whole genome shotgun (WGS) entry which is preliminary data.</text>
</comment>
<evidence type="ECO:0000313" key="2">
    <source>
        <dbReference type="Proteomes" id="UP001054837"/>
    </source>
</evidence>
<accession>A0AAV4Q7N1</accession>
<name>A0AAV4Q7N1_9ARAC</name>